<dbReference type="EMBL" id="JANFXK010000022">
    <property type="protein sequence ID" value="MCQ4638224.1"/>
    <property type="molecule type" value="Genomic_DNA"/>
</dbReference>
<name>A0ABT1RSN9_9FIRM</name>
<accession>A0ABT1RSN9</accession>
<reference evidence="2 3" key="1">
    <citation type="submission" date="2022-06" db="EMBL/GenBank/DDBJ databases">
        <title>Isolation of gut microbiota from human fecal samples.</title>
        <authorList>
            <person name="Pamer E.G."/>
            <person name="Barat B."/>
            <person name="Waligurski E."/>
            <person name="Medina S."/>
            <person name="Paddock L."/>
            <person name="Mostad J."/>
        </authorList>
    </citation>
    <scope>NUCLEOTIDE SEQUENCE [LARGE SCALE GENOMIC DNA]</scope>
    <source>
        <strain evidence="2 3">SL.3.17</strain>
    </source>
</reference>
<protein>
    <submittedName>
        <fullName evidence="2">Uncharacterized protein</fullName>
    </submittedName>
</protein>
<sequence length="84" mass="9636">LAQTEETLAQTEENLEKTEKDLQKTEKDLQKTEKDLHKTEKALAQEKREKQELLQNLAASGMSPQQIAQASKLPLETVNRYLKD</sequence>
<evidence type="ECO:0000313" key="3">
    <source>
        <dbReference type="Proteomes" id="UP001524502"/>
    </source>
</evidence>
<organism evidence="2 3">
    <name type="scientific">Anaerovorax odorimutans</name>
    <dbReference type="NCBI Taxonomy" id="109327"/>
    <lineage>
        <taxon>Bacteria</taxon>
        <taxon>Bacillati</taxon>
        <taxon>Bacillota</taxon>
        <taxon>Clostridia</taxon>
        <taxon>Peptostreptococcales</taxon>
        <taxon>Anaerovoracaceae</taxon>
        <taxon>Anaerovorax</taxon>
    </lineage>
</organism>
<feature type="non-terminal residue" evidence="2">
    <location>
        <position position="1"/>
    </location>
</feature>
<feature type="compositionally biased region" description="Basic and acidic residues" evidence="1">
    <location>
        <begin position="14"/>
        <end position="52"/>
    </location>
</feature>
<feature type="compositionally biased region" description="Low complexity" evidence="1">
    <location>
        <begin position="1"/>
        <end position="12"/>
    </location>
</feature>
<gene>
    <name evidence="2" type="ORF">NE619_15935</name>
</gene>
<keyword evidence="3" id="KW-1185">Reference proteome</keyword>
<evidence type="ECO:0000256" key="1">
    <source>
        <dbReference type="SAM" id="MobiDB-lite"/>
    </source>
</evidence>
<dbReference type="RefSeq" id="WP_330640810.1">
    <property type="nucleotide sequence ID" value="NZ_JANFXK010000022.1"/>
</dbReference>
<dbReference type="Proteomes" id="UP001524502">
    <property type="component" value="Unassembled WGS sequence"/>
</dbReference>
<evidence type="ECO:0000313" key="2">
    <source>
        <dbReference type="EMBL" id="MCQ4638224.1"/>
    </source>
</evidence>
<comment type="caution">
    <text evidence="2">The sequence shown here is derived from an EMBL/GenBank/DDBJ whole genome shotgun (WGS) entry which is preliminary data.</text>
</comment>
<feature type="region of interest" description="Disordered" evidence="1">
    <location>
        <begin position="1"/>
        <end position="84"/>
    </location>
</feature>
<proteinExistence type="predicted"/>
<feature type="compositionally biased region" description="Polar residues" evidence="1">
    <location>
        <begin position="53"/>
        <end position="69"/>
    </location>
</feature>